<dbReference type="RefSeq" id="WP_040917217.1">
    <property type="nucleotide sequence ID" value="NZ_CP029158.1"/>
</dbReference>
<geneLocation type="plasmid" evidence="1 2">
    <name>pSTS2</name>
</geneLocation>
<sequence>MGRLADLWDPEGERHDVPTYLWKLAPEGLATRDQLVAKGLRPRGPAVAQVMWFSNKTTTPGVPRFARLYPIDRATPPKPRSPGQIASLAAAMRARRTCPECGEVKPYCIATSLKACAPCADGFTAAA</sequence>
<dbReference type="AlphaFoldDB" id="A0A7G3U9P7"/>
<accession>A0A7G3U9P7</accession>
<dbReference type="EMBL" id="CP029158">
    <property type="protein sequence ID" value="QKM65820.1"/>
    <property type="molecule type" value="Genomic_DNA"/>
</dbReference>
<dbReference type="Proteomes" id="UP000005940">
    <property type="component" value="Plasmid pSTS2"/>
</dbReference>
<gene>
    <name evidence="1" type="ORF">STSU_000260</name>
</gene>
<name>A0A7G3U9P7_STRT9</name>
<proteinExistence type="predicted"/>
<evidence type="ECO:0000313" key="1">
    <source>
        <dbReference type="EMBL" id="QKM65820.1"/>
    </source>
</evidence>
<keyword evidence="2" id="KW-1185">Reference proteome</keyword>
<dbReference type="NCBIfam" id="NF041638">
    <property type="entry name" value="QRL_CxxC_CxxC"/>
    <property type="match status" value="1"/>
</dbReference>
<organism evidence="1 2">
    <name type="scientific">Streptomyces tsukubensis (strain DSM 42081 / NBRC 108919 / NRRL 18488 / 9993)</name>
    <dbReference type="NCBI Taxonomy" id="1114943"/>
    <lineage>
        <taxon>Bacteria</taxon>
        <taxon>Bacillati</taxon>
        <taxon>Actinomycetota</taxon>
        <taxon>Actinomycetes</taxon>
        <taxon>Kitasatosporales</taxon>
        <taxon>Streptomycetaceae</taxon>
        <taxon>Streptomyces</taxon>
    </lineage>
</organism>
<keyword evidence="1" id="KW-0614">Plasmid</keyword>
<reference evidence="1 2" key="1">
    <citation type="journal article" date="2012" name="J. Bacteriol.">
        <title>Draft genome of Streptomyces tsukubaensis NRRL 18488, the producer of the clinically important immunosuppressant tacrolimus (FK506).</title>
        <authorList>
            <person name="Barreiro C."/>
            <person name="Prieto C."/>
            <person name="Sola-Landa A."/>
            <person name="Solera E."/>
            <person name="Martinez-Castro M."/>
            <person name="Perez-Redondo R."/>
            <person name="Garcia-Estrada C."/>
            <person name="Aparicio J.F."/>
            <person name="Fernandez-Martinez L.T."/>
            <person name="Santos-Aberturas J."/>
            <person name="Salehi-Najafabadi Z."/>
            <person name="Rodriguez-Garcia A."/>
            <person name="Tauch A."/>
            <person name="Martin J.F."/>
        </authorList>
    </citation>
    <scope>NUCLEOTIDE SEQUENCE [LARGE SCALE GENOMIC DNA]</scope>
    <source>
        <strain evidence="2">DSM 42081 / NBRC 108919 / NRRL 18488 / 9993</strain>
    </source>
</reference>
<evidence type="ECO:0000313" key="2">
    <source>
        <dbReference type="Proteomes" id="UP000005940"/>
    </source>
</evidence>
<dbReference type="InterPro" id="IPR048142">
    <property type="entry name" value="QRL_CxxC_CxxC"/>
</dbReference>
<protein>
    <submittedName>
        <fullName evidence="1">Uncharacterized protein</fullName>
    </submittedName>
</protein>